<dbReference type="OMA" id="CPPFICF"/>
<dbReference type="PANTHER" id="PTHR33401">
    <property type="entry name" value="LIGHT-HARVESTING COMPLEX-LIKE PROTEIN OHP2, CHLOROPLASTIC"/>
    <property type="match status" value="1"/>
</dbReference>
<dbReference type="EMBL" id="KI630454">
    <property type="protein sequence ID" value="EYU39275.1"/>
    <property type="molecule type" value="Genomic_DNA"/>
</dbReference>
<gene>
    <name evidence="1" type="ORF">MIMGU_mgv1a016306mg</name>
</gene>
<evidence type="ECO:0000313" key="2">
    <source>
        <dbReference type="Proteomes" id="UP000030748"/>
    </source>
</evidence>
<dbReference type="AlphaFoldDB" id="A0A022RK55"/>
<proteinExistence type="predicted"/>
<name>A0A022RK55_ERYGU</name>
<protein>
    <submittedName>
        <fullName evidence="1">Uncharacterized protein</fullName>
    </submittedName>
</protein>
<reference evidence="1 2" key="1">
    <citation type="journal article" date="2013" name="Proc. Natl. Acad. Sci. U.S.A.">
        <title>Fine-scale variation in meiotic recombination in Mimulus inferred from population shotgun sequencing.</title>
        <authorList>
            <person name="Hellsten U."/>
            <person name="Wright K.M."/>
            <person name="Jenkins J."/>
            <person name="Shu S."/>
            <person name="Yuan Y."/>
            <person name="Wessler S.R."/>
            <person name="Schmutz J."/>
            <person name="Willis J.H."/>
            <person name="Rokhsar D.S."/>
        </authorList>
    </citation>
    <scope>NUCLEOTIDE SEQUENCE [LARGE SCALE GENOMIC DNA]</scope>
    <source>
        <strain evidence="2">cv. DUN x IM62</strain>
    </source>
</reference>
<keyword evidence="2" id="KW-1185">Reference proteome</keyword>
<dbReference type="Proteomes" id="UP000030748">
    <property type="component" value="Unassembled WGS sequence"/>
</dbReference>
<dbReference type="KEGG" id="egt:105955927"/>
<dbReference type="PANTHER" id="PTHR33401:SF19">
    <property type="entry name" value="(RAPE) HYPOTHETICAL PROTEIN"/>
    <property type="match status" value="1"/>
</dbReference>
<organism evidence="1 2">
    <name type="scientific">Erythranthe guttata</name>
    <name type="common">Yellow monkey flower</name>
    <name type="synonym">Mimulus guttatus</name>
    <dbReference type="NCBI Taxonomy" id="4155"/>
    <lineage>
        <taxon>Eukaryota</taxon>
        <taxon>Viridiplantae</taxon>
        <taxon>Streptophyta</taxon>
        <taxon>Embryophyta</taxon>
        <taxon>Tracheophyta</taxon>
        <taxon>Spermatophyta</taxon>
        <taxon>Magnoliopsida</taxon>
        <taxon>eudicotyledons</taxon>
        <taxon>Gunneridae</taxon>
        <taxon>Pentapetalae</taxon>
        <taxon>asterids</taxon>
        <taxon>lamiids</taxon>
        <taxon>Lamiales</taxon>
        <taxon>Phrymaceae</taxon>
        <taxon>Erythranthe</taxon>
    </lineage>
</organism>
<sequence>MKEEGSLMRVLFCKIHSSFVCFCKPSNAHLYSSSLKLENAPNKEVVHSTFVGVSLLSSENGVLVKSCMKKIPCDGIDNKEIGKKRVQWMDILVGKQLAEIREFESSETGGDTESEEESSRCLCIIL</sequence>
<accession>A0A022RK55</accession>
<dbReference type="PhylomeDB" id="A0A022RK55"/>
<evidence type="ECO:0000313" key="1">
    <source>
        <dbReference type="EMBL" id="EYU39275.1"/>
    </source>
</evidence>
<dbReference type="eggNOG" id="ENOG502S4M3">
    <property type="taxonomic scope" value="Eukaryota"/>
</dbReference>
<dbReference type="OrthoDB" id="1921202at2759"/>